<feature type="region of interest" description="Disordered" evidence="1">
    <location>
        <begin position="488"/>
        <end position="561"/>
    </location>
</feature>
<feature type="region of interest" description="Disordered" evidence="1">
    <location>
        <begin position="623"/>
        <end position="701"/>
    </location>
</feature>
<feature type="region of interest" description="Disordered" evidence="1">
    <location>
        <begin position="788"/>
        <end position="859"/>
    </location>
</feature>
<evidence type="ECO:0000313" key="3">
    <source>
        <dbReference type="Proteomes" id="UP000054558"/>
    </source>
</evidence>
<accession>A0A1Y1I4Y9</accession>
<dbReference type="Proteomes" id="UP000054558">
    <property type="component" value="Unassembled WGS sequence"/>
</dbReference>
<proteinExistence type="predicted"/>
<feature type="compositionally biased region" description="Basic and acidic residues" evidence="1">
    <location>
        <begin position="827"/>
        <end position="859"/>
    </location>
</feature>
<evidence type="ECO:0000256" key="1">
    <source>
        <dbReference type="SAM" id="MobiDB-lite"/>
    </source>
</evidence>
<feature type="compositionally biased region" description="Basic and acidic residues" evidence="1">
    <location>
        <begin position="492"/>
        <end position="521"/>
    </location>
</feature>
<evidence type="ECO:0008006" key="4">
    <source>
        <dbReference type="Google" id="ProtNLM"/>
    </source>
</evidence>
<reference evidence="2 3" key="1">
    <citation type="journal article" date="2014" name="Nat. Commun.">
        <title>Klebsormidium flaccidum genome reveals primary factors for plant terrestrial adaptation.</title>
        <authorList>
            <person name="Hori K."/>
            <person name="Maruyama F."/>
            <person name="Fujisawa T."/>
            <person name="Togashi T."/>
            <person name="Yamamoto N."/>
            <person name="Seo M."/>
            <person name="Sato S."/>
            <person name="Yamada T."/>
            <person name="Mori H."/>
            <person name="Tajima N."/>
            <person name="Moriyama T."/>
            <person name="Ikeuchi M."/>
            <person name="Watanabe M."/>
            <person name="Wada H."/>
            <person name="Kobayashi K."/>
            <person name="Saito M."/>
            <person name="Masuda T."/>
            <person name="Sasaki-Sekimoto Y."/>
            <person name="Mashiguchi K."/>
            <person name="Awai K."/>
            <person name="Shimojima M."/>
            <person name="Masuda S."/>
            <person name="Iwai M."/>
            <person name="Nobusawa T."/>
            <person name="Narise T."/>
            <person name="Kondo S."/>
            <person name="Saito H."/>
            <person name="Sato R."/>
            <person name="Murakawa M."/>
            <person name="Ihara Y."/>
            <person name="Oshima-Yamada Y."/>
            <person name="Ohtaka K."/>
            <person name="Satoh M."/>
            <person name="Sonobe K."/>
            <person name="Ishii M."/>
            <person name="Ohtani R."/>
            <person name="Kanamori-Sato M."/>
            <person name="Honoki R."/>
            <person name="Miyazaki D."/>
            <person name="Mochizuki H."/>
            <person name="Umetsu J."/>
            <person name="Higashi K."/>
            <person name="Shibata D."/>
            <person name="Kamiya Y."/>
            <person name="Sato N."/>
            <person name="Nakamura Y."/>
            <person name="Tabata S."/>
            <person name="Ida S."/>
            <person name="Kurokawa K."/>
            <person name="Ohta H."/>
        </authorList>
    </citation>
    <scope>NUCLEOTIDE SEQUENCE [LARGE SCALE GENOMIC DNA]</scope>
    <source>
        <strain evidence="2 3">NIES-2285</strain>
    </source>
</reference>
<dbReference type="EMBL" id="DF237190">
    <property type="protein sequence ID" value="GAQ85563.1"/>
    <property type="molecule type" value="Genomic_DNA"/>
</dbReference>
<sequence length="859" mass="95042">MASNVIDPWDLRSETGRTFHEVNEAKETEQKGCKQKWLSFRVGEQKRISKVRKLARLVIHSSKDPGTVLPSLFRGDLQQALHAGPVPPLLETMEYDGVHLQDLMIAPFRLHPTEHFYRALGIDGQDSDAAARKSPIWDMVAGFLEGCASALVRAAAEALQDLGQDVETGGRELLDQLIRCHVDAIVARHLGALRAMRVFEVIRRAAEQTISSKTARLCTKMKRGRQRTWGVPNGHGQKSKMMRVEEACRGLAEIGRNKEIELFMMLLKPTFSNIRVDIKNLPHQLDPRELLTLIKPARLAARASLLARSHSLQTKFARLLSVERGQTEPEHAEGDGREWTFIETRDLLNCLNRAFEDSAKSRDAALERGLENPEVREAAAGRSLEGMIAYVRQLEGLFSAADQGGLKFAEDSFEAAVRAREKGGSGRDAWRNGLPEDYVREDSDILQLLKAVTQFYHRSRGILTLRARKAADREVIAGILNRAQARKKAKRIQAEEKIPRSDVRSTEKASESMTDRTREADEQAQENGAVGLMGDQSGAGPEGRNGNRNGSENGNGIGNGLGIRGASGGDCMGQRFEKQIWDESEGMFVVKRGIILRGPIVSKARMVTRQSVFEVRYDGGRTGEVSLRPEERNSGTDRKLVPRGSLGSDGSGDRPSVGEEGSCSGNGKRKRITDGNETGCGDMNSSGNLNGNGNENGSGNGAAPKRWQALEVGWCLERLCALYGASADAFRTALRDYEASALPDGVRIQYKPRKTGDRVDKYYWYGDFRTDSLVKLQQFFDELSGAECAPKPKARAPPSCGKGVQKPKTRAQEEGGRGSRPQLTPAQKKEVKERMEEERWPNYTSERQEGRTAGKVDCY</sequence>
<gene>
    <name evidence="2" type="ORF">KFL_002410140</name>
</gene>
<dbReference type="AlphaFoldDB" id="A0A1Y1I4Y9"/>
<organism evidence="2 3">
    <name type="scientific">Klebsormidium nitens</name>
    <name type="common">Green alga</name>
    <name type="synonym">Ulothrix nitens</name>
    <dbReference type="NCBI Taxonomy" id="105231"/>
    <lineage>
        <taxon>Eukaryota</taxon>
        <taxon>Viridiplantae</taxon>
        <taxon>Streptophyta</taxon>
        <taxon>Klebsormidiophyceae</taxon>
        <taxon>Klebsormidiales</taxon>
        <taxon>Klebsormidiaceae</taxon>
        <taxon>Klebsormidium</taxon>
    </lineage>
</organism>
<feature type="compositionally biased region" description="Low complexity" evidence="1">
    <location>
        <begin position="538"/>
        <end position="552"/>
    </location>
</feature>
<feature type="compositionally biased region" description="Low complexity" evidence="1">
    <location>
        <begin position="684"/>
        <end position="693"/>
    </location>
</feature>
<feature type="compositionally biased region" description="Basic and acidic residues" evidence="1">
    <location>
        <begin position="623"/>
        <end position="640"/>
    </location>
</feature>
<name>A0A1Y1I4Y9_KLENI</name>
<evidence type="ECO:0000313" key="2">
    <source>
        <dbReference type="EMBL" id="GAQ85563.1"/>
    </source>
</evidence>
<protein>
    <recommendedName>
        <fullName evidence="4">MBD domain-containing protein</fullName>
    </recommendedName>
</protein>
<keyword evidence="3" id="KW-1185">Reference proteome</keyword>